<keyword evidence="4" id="KW-0597">Phosphoprotein</keyword>
<sequence>MLLVLALEMLVAGAIGLATVQLARSEILKANEHTAETLLEDTLAVARTEGPEGLREFLTLRGAETDDVFLLTDGSGRSLVGSLESWPKAAKPDGVYRPLFLKATNGKASVEFGTYATRLSGGQQLLVGHSLTRSNQAMDALLDAFLLAALLGLPLALVAAWLVVQLVDARLRNFEDVLGNFGVGEMDDRIADHGTDDSFDRLAKIENVMMDRMSGLIAELRLVTDSLAHDLRSPLTRIQAQLATVAESEDVEDHKTANEAVANDLEHLLFVLNQMLQIGRAEGGVGREAFVPVDLQEILADLAEIYGPVAEDAERDITLDAAIAAPLQGQPDLLARAFANLIENALHHGAGNIRLRLTETATGYAIQFADEGAGIAPEDEAAALRRFGRLDPARRTPGSGLGLALVNAIAHLHDGQLQFERDENSFAVVMTLPKPAPRTKA</sequence>
<evidence type="ECO:0000256" key="1">
    <source>
        <dbReference type="ARBA" id="ARBA00000085"/>
    </source>
</evidence>
<evidence type="ECO:0000313" key="12">
    <source>
        <dbReference type="EMBL" id="MWV29247.1"/>
    </source>
</evidence>
<dbReference type="InterPro" id="IPR005467">
    <property type="entry name" value="His_kinase_dom"/>
</dbReference>
<keyword evidence="8 10" id="KW-1133">Transmembrane helix</keyword>
<evidence type="ECO:0000259" key="11">
    <source>
        <dbReference type="PROSITE" id="PS50109"/>
    </source>
</evidence>
<dbReference type="Gene3D" id="3.30.565.10">
    <property type="entry name" value="Histidine kinase-like ATPase, C-terminal domain"/>
    <property type="match status" value="1"/>
</dbReference>
<organism evidence="12 13">
    <name type="scientific">Aurantiacibacter rhizosphaerae</name>
    <dbReference type="NCBI Taxonomy" id="2691582"/>
    <lineage>
        <taxon>Bacteria</taxon>
        <taxon>Pseudomonadati</taxon>
        <taxon>Pseudomonadota</taxon>
        <taxon>Alphaproteobacteria</taxon>
        <taxon>Sphingomonadales</taxon>
        <taxon>Erythrobacteraceae</taxon>
        <taxon>Aurantiacibacter</taxon>
    </lineage>
</organism>
<dbReference type="EC" id="2.7.13.3" evidence="3"/>
<dbReference type="GO" id="GO:0005886">
    <property type="term" value="C:plasma membrane"/>
    <property type="evidence" value="ECO:0007669"/>
    <property type="project" value="TreeGrafter"/>
</dbReference>
<dbReference type="InterPro" id="IPR036890">
    <property type="entry name" value="HATPase_C_sf"/>
</dbReference>
<dbReference type="SMART" id="SM00387">
    <property type="entry name" value="HATPase_c"/>
    <property type="match status" value="1"/>
</dbReference>
<dbReference type="InterPro" id="IPR004358">
    <property type="entry name" value="Sig_transdc_His_kin-like_C"/>
</dbReference>
<dbReference type="PANTHER" id="PTHR45436:SF8">
    <property type="entry name" value="HISTIDINE KINASE"/>
    <property type="match status" value="1"/>
</dbReference>
<evidence type="ECO:0000256" key="5">
    <source>
        <dbReference type="ARBA" id="ARBA00022679"/>
    </source>
</evidence>
<dbReference type="Gene3D" id="1.10.287.130">
    <property type="match status" value="1"/>
</dbReference>
<feature type="transmembrane region" description="Helical" evidence="10">
    <location>
        <begin position="144"/>
        <end position="164"/>
    </location>
</feature>
<comment type="catalytic activity">
    <reaction evidence="1">
        <text>ATP + protein L-histidine = ADP + protein N-phospho-L-histidine.</text>
        <dbReference type="EC" id="2.7.13.3"/>
    </reaction>
</comment>
<evidence type="ECO:0000256" key="6">
    <source>
        <dbReference type="ARBA" id="ARBA00022692"/>
    </source>
</evidence>
<dbReference type="InterPro" id="IPR003661">
    <property type="entry name" value="HisK_dim/P_dom"/>
</dbReference>
<comment type="subcellular location">
    <subcellularLocation>
        <location evidence="2">Membrane</location>
    </subcellularLocation>
</comment>
<evidence type="ECO:0000256" key="10">
    <source>
        <dbReference type="SAM" id="Phobius"/>
    </source>
</evidence>
<dbReference type="SUPFAM" id="SSF55874">
    <property type="entry name" value="ATPase domain of HSP90 chaperone/DNA topoisomerase II/histidine kinase"/>
    <property type="match status" value="1"/>
</dbReference>
<dbReference type="InterPro" id="IPR050428">
    <property type="entry name" value="TCS_sensor_his_kinase"/>
</dbReference>
<dbReference type="PANTHER" id="PTHR45436">
    <property type="entry name" value="SENSOR HISTIDINE KINASE YKOH"/>
    <property type="match status" value="1"/>
</dbReference>
<protein>
    <recommendedName>
        <fullName evidence="3">histidine kinase</fullName>
        <ecNumber evidence="3">2.7.13.3</ecNumber>
    </recommendedName>
</protein>
<dbReference type="RefSeq" id="WP_160486850.1">
    <property type="nucleotide sequence ID" value="NZ_WUBR01000003.1"/>
</dbReference>
<evidence type="ECO:0000256" key="9">
    <source>
        <dbReference type="ARBA" id="ARBA00023136"/>
    </source>
</evidence>
<dbReference type="Pfam" id="PF02518">
    <property type="entry name" value="HATPase_c"/>
    <property type="match status" value="1"/>
</dbReference>
<evidence type="ECO:0000256" key="8">
    <source>
        <dbReference type="ARBA" id="ARBA00022989"/>
    </source>
</evidence>
<dbReference type="CDD" id="cd00075">
    <property type="entry name" value="HATPase"/>
    <property type="match status" value="1"/>
</dbReference>
<dbReference type="Proteomes" id="UP000461409">
    <property type="component" value="Unassembled WGS sequence"/>
</dbReference>
<keyword evidence="13" id="KW-1185">Reference proteome</keyword>
<evidence type="ECO:0000256" key="4">
    <source>
        <dbReference type="ARBA" id="ARBA00022553"/>
    </source>
</evidence>
<reference evidence="12 13" key="2">
    <citation type="submission" date="2020-02" db="EMBL/GenBank/DDBJ databases">
        <title>Erythrobacter dongmakensis sp. nov., isolated from a tidal mudflat.</title>
        <authorList>
            <person name="Kim I.S."/>
        </authorList>
    </citation>
    <scope>NUCLEOTIDE SEQUENCE [LARGE SCALE GENOMIC DNA]</scope>
    <source>
        <strain evidence="12 13">GH3-10</strain>
    </source>
</reference>
<keyword evidence="7 12" id="KW-0418">Kinase</keyword>
<keyword evidence="6 10" id="KW-0812">Transmembrane</keyword>
<evidence type="ECO:0000256" key="3">
    <source>
        <dbReference type="ARBA" id="ARBA00012438"/>
    </source>
</evidence>
<dbReference type="PROSITE" id="PS50109">
    <property type="entry name" value="HIS_KIN"/>
    <property type="match status" value="1"/>
</dbReference>
<dbReference type="InterPro" id="IPR003594">
    <property type="entry name" value="HATPase_dom"/>
</dbReference>
<keyword evidence="9 10" id="KW-0472">Membrane</keyword>
<evidence type="ECO:0000256" key="2">
    <source>
        <dbReference type="ARBA" id="ARBA00004370"/>
    </source>
</evidence>
<accession>A0A844XFJ3</accession>
<dbReference type="CDD" id="cd00082">
    <property type="entry name" value="HisKA"/>
    <property type="match status" value="1"/>
</dbReference>
<evidence type="ECO:0000313" key="13">
    <source>
        <dbReference type="Proteomes" id="UP000461409"/>
    </source>
</evidence>
<dbReference type="SUPFAM" id="SSF47384">
    <property type="entry name" value="Homodimeric domain of signal transducing histidine kinase"/>
    <property type="match status" value="1"/>
</dbReference>
<reference evidence="12 13" key="1">
    <citation type="submission" date="2019-12" db="EMBL/GenBank/DDBJ databases">
        <authorList>
            <person name="Lee S.D."/>
        </authorList>
    </citation>
    <scope>NUCLEOTIDE SEQUENCE [LARGE SCALE GENOMIC DNA]</scope>
    <source>
        <strain evidence="12 13">GH3-10</strain>
    </source>
</reference>
<dbReference type="SMART" id="SM00388">
    <property type="entry name" value="HisKA"/>
    <property type="match status" value="1"/>
</dbReference>
<feature type="domain" description="Histidine kinase" evidence="11">
    <location>
        <begin position="226"/>
        <end position="436"/>
    </location>
</feature>
<dbReference type="AlphaFoldDB" id="A0A844XFJ3"/>
<gene>
    <name evidence="12" type="ORF">GRF63_15185</name>
</gene>
<evidence type="ECO:0000256" key="7">
    <source>
        <dbReference type="ARBA" id="ARBA00022777"/>
    </source>
</evidence>
<name>A0A844XFJ3_9SPHN</name>
<proteinExistence type="predicted"/>
<dbReference type="EMBL" id="WUBR01000003">
    <property type="protein sequence ID" value="MWV29247.1"/>
    <property type="molecule type" value="Genomic_DNA"/>
</dbReference>
<dbReference type="GO" id="GO:0000155">
    <property type="term" value="F:phosphorelay sensor kinase activity"/>
    <property type="evidence" value="ECO:0007669"/>
    <property type="project" value="InterPro"/>
</dbReference>
<keyword evidence="5" id="KW-0808">Transferase</keyword>
<comment type="caution">
    <text evidence="12">The sequence shown here is derived from an EMBL/GenBank/DDBJ whole genome shotgun (WGS) entry which is preliminary data.</text>
</comment>
<dbReference type="PRINTS" id="PR00344">
    <property type="entry name" value="BCTRLSENSOR"/>
</dbReference>
<dbReference type="Pfam" id="PF00512">
    <property type="entry name" value="HisKA"/>
    <property type="match status" value="1"/>
</dbReference>
<dbReference type="InterPro" id="IPR036097">
    <property type="entry name" value="HisK_dim/P_sf"/>
</dbReference>